<organism evidence="1 2">
    <name type="scientific">Cirrhinus mrigala</name>
    <name type="common">Mrigala</name>
    <dbReference type="NCBI Taxonomy" id="683832"/>
    <lineage>
        <taxon>Eukaryota</taxon>
        <taxon>Metazoa</taxon>
        <taxon>Chordata</taxon>
        <taxon>Craniata</taxon>
        <taxon>Vertebrata</taxon>
        <taxon>Euteleostomi</taxon>
        <taxon>Actinopterygii</taxon>
        <taxon>Neopterygii</taxon>
        <taxon>Teleostei</taxon>
        <taxon>Ostariophysi</taxon>
        <taxon>Cypriniformes</taxon>
        <taxon>Cyprinidae</taxon>
        <taxon>Labeoninae</taxon>
        <taxon>Labeonini</taxon>
        <taxon>Cirrhinus</taxon>
    </lineage>
</organism>
<feature type="non-terminal residue" evidence="1">
    <location>
        <position position="1"/>
    </location>
</feature>
<accession>A0ABD0NLM6</accession>
<keyword evidence="2" id="KW-1185">Reference proteome</keyword>
<dbReference type="AlphaFoldDB" id="A0ABD0NLM6"/>
<comment type="caution">
    <text evidence="1">The sequence shown here is derived from an EMBL/GenBank/DDBJ whole genome shotgun (WGS) entry which is preliminary data.</text>
</comment>
<proteinExistence type="predicted"/>
<evidence type="ECO:0000313" key="1">
    <source>
        <dbReference type="EMBL" id="KAL0162654.1"/>
    </source>
</evidence>
<feature type="non-terminal residue" evidence="1">
    <location>
        <position position="52"/>
    </location>
</feature>
<dbReference type="EMBL" id="JAMKFB020000021">
    <property type="protein sequence ID" value="KAL0162654.1"/>
    <property type="molecule type" value="Genomic_DNA"/>
</dbReference>
<evidence type="ECO:0000313" key="2">
    <source>
        <dbReference type="Proteomes" id="UP001529510"/>
    </source>
</evidence>
<name>A0ABD0NLM6_CIRMR</name>
<reference evidence="1 2" key="1">
    <citation type="submission" date="2024-05" db="EMBL/GenBank/DDBJ databases">
        <title>Genome sequencing and assembly of Indian major carp, Cirrhinus mrigala (Hamilton, 1822).</title>
        <authorList>
            <person name="Mohindra V."/>
            <person name="Chowdhury L.M."/>
            <person name="Lal K."/>
            <person name="Jena J.K."/>
        </authorList>
    </citation>
    <scope>NUCLEOTIDE SEQUENCE [LARGE SCALE GENOMIC DNA]</scope>
    <source>
        <strain evidence="1">CM1030</strain>
        <tissue evidence="1">Blood</tissue>
    </source>
</reference>
<protein>
    <submittedName>
        <fullName evidence="1">Uncharacterized protein</fullName>
    </submittedName>
</protein>
<sequence length="52" mass="6209">HQADSLGDFLSPVNEHRSSSRLEYKRSFVRRCNDPLLNEKLHRLRILQNSFK</sequence>
<gene>
    <name evidence="1" type="ORF">M9458_042050</name>
</gene>
<dbReference type="Proteomes" id="UP001529510">
    <property type="component" value="Unassembled WGS sequence"/>
</dbReference>